<organism evidence="1 2">
    <name type="scientific">Chryseobacterium paridis</name>
    <dbReference type="NCBI Taxonomy" id="2800328"/>
    <lineage>
        <taxon>Bacteria</taxon>
        <taxon>Pseudomonadati</taxon>
        <taxon>Bacteroidota</taxon>
        <taxon>Flavobacteriia</taxon>
        <taxon>Flavobacteriales</taxon>
        <taxon>Weeksellaceae</taxon>
        <taxon>Chryseobacterium group</taxon>
        <taxon>Chryseobacterium</taxon>
    </lineage>
</organism>
<proteinExistence type="predicted"/>
<evidence type="ECO:0000313" key="1">
    <source>
        <dbReference type="EMBL" id="MBK1897114.1"/>
    </source>
</evidence>
<gene>
    <name evidence="1" type="ORF">JHL15_15220</name>
</gene>
<sequence>MKISISKSHPENWGDTIPDKKGRFYKVYFKTSFRLSGFSEEDLLHTFDGKIINC</sequence>
<dbReference type="EMBL" id="JAENHK010000010">
    <property type="protein sequence ID" value="MBK1897114.1"/>
    <property type="molecule type" value="Genomic_DNA"/>
</dbReference>
<keyword evidence="2" id="KW-1185">Reference proteome</keyword>
<evidence type="ECO:0000313" key="2">
    <source>
        <dbReference type="Proteomes" id="UP000628669"/>
    </source>
</evidence>
<comment type="caution">
    <text evidence="1">The sequence shown here is derived from an EMBL/GenBank/DDBJ whole genome shotgun (WGS) entry which is preliminary data.</text>
</comment>
<protein>
    <submittedName>
        <fullName evidence="1">Uncharacterized protein</fullName>
    </submittedName>
</protein>
<name>A0ABS1FXG6_9FLAO</name>
<dbReference type="Proteomes" id="UP000628669">
    <property type="component" value="Unassembled WGS sequence"/>
</dbReference>
<reference evidence="2" key="1">
    <citation type="submission" date="2021-01" db="EMBL/GenBank/DDBJ databases">
        <title>Genome public.</title>
        <authorList>
            <person name="Liu C."/>
            <person name="Sun Q."/>
        </authorList>
    </citation>
    <scope>NUCLEOTIDE SEQUENCE [LARGE SCALE GENOMIC DNA]</scope>
    <source>
        <strain evidence="2">YIM B02567</strain>
    </source>
</reference>
<accession>A0ABS1FXG6</accession>
<dbReference type="RefSeq" id="WP_200247082.1">
    <property type="nucleotide sequence ID" value="NZ_JAENHK010000010.1"/>
</dbReference>